<dbReference type="InterPro" id="IPR009776">
    <property type="entry name" value="Spore_0_M"/>
</dbReference>
<name>A0A644X272_9ZZZZ</name>
<dbReference type="PANTHER" id="PTHR40053:SF1">
    <property type="entry name" value="SPORULATION-CONTROL PROTEIN SPO0M"/>
    <property type="match status" value="1"/>
</dbReference>
<reference evidence="1" key="1">
    <citation type="submission" date="2019-08" db="EMBL/GenBank/DDBJ databases">
        <authorList>
            <person name="Kucharzyk K."/>
            <person name="Murdoch R.W."/>
            <person name="Higgins S."/>
            <person name="Loffler F."/>
        </authorList>
    </citation>
    <scope>NUCLEOTIDE SEQUENCE</scope>
</reference>
<evidence type="ECO:0000313" key="1">
    <source>
        <dbReference type="EMBL" id="MPM10240.1"/>
    </source>
</evidence>
<organism evidence="1">
    <name type="scientific">bioreactor metagenome</name>
    <dbReference type="NCBI Taxonomy" id="1076179"/>
    <lineage>
        <taxon>unclassified sequences</taxon>
        <taxon>metagenomes</taxon>
        <taxon>ecological metagenomes</taxon>
    </lineage>
</organism>
<dbReference type="AlphaFoldDB" id="A0A644X272"/>
<proteinExistence type="predicted"/>
<accession>A0A644X272</accession>
<gene>
    <name evidence="1" type="ORF">SDC9_56568</name>
</gene>
<comment type="caution">
    <text evidence="1">The sequence shown here is derived from an EMBL/GenBank/DDBJ whole genome shotgun (WGS) entry which is preliminary data.</text>
</comment>
<sequence length="156" mass="16759">MGFFQNMKNKLGIGGVKVELRIPAQANKADGSVTGTIILTTKSDQEVKGIEVKMIEEYTTGRGDNKETKELTLGQVKLSEVFTIKTGETKEIPFSLSFSIIKSSNDELKEKGGALGALGKVGAFADNEKSEYFVEADVDVASAALDPSDKKPIKLV</sequence>
<protein>
    <submittedName>
        <fullName evidence="1">Uncharacterized protein</fullName>
    </submittedName>
</protein>
<dbReference type="Pfam" id="PF07070">
    <property type="entry name" value="Spo0M"/>
    <property type="match status" value="1"/>
</dbReference>
<dbReference type="EMBL" id="VSSQ01001668">
    <property type="protein sequence ID" value="MPM10240.1"/>
    <property type="molecule type" value="Genomic_DNA"/>
</dbReference>
<dbReference type="PANTHER" id="PTHR40053">
    <property type="entry name" value="SPORULATION-CONTROL PROTEIN SPO0M"/>
    <property type="match status" value="1"/>
</dbReference>